<sequence>MQKQTYQSVDEYIADQPKEVAAALEQVRTLILKALPDTEQLLNYNIPAFTLIAGGKREQQIMIAGYAKHIGFYPHPTTIEAFADELVDYKYAKGSVQFPLNKAMPKDLIVKMVLWRKQHLNG</sequence>
<organism evidence="2 3">
    <name type="scientific">Rheinheimera aquimaris</name>
    <dbReference type="NCBI Taxonomy" id="412437"/>
    <lineage>
        <taxon>Bacteria</taxon>
        <taxon>Pseudomonadati</taxon>
        <taxon>Pseudomonadota</taxon>
        <taxon>Gammaproteobacteria</taxon>
        <taxon>Chromatiales</taxon>
        <taxon>Chromatiaceae</taxon>
        <taxon>Rheinheimera</taxon>
    </lineage>
</organism>
<proteinExistence type="predicted"/>
<dbReference type="Proteomes" id="UP001501169">
    <property type="component" value="Unassembled WGS sequence"/>
</dbReference>
<dbReference type="SUPFAM" id="SSF159888">
    <property type="entry name" value="YdhG-like"/>
    <property type="match status" value="1"/>
</dbReference>
<dbReference type="RefSeq" id="WP_226765738.1">
    <property type="nucleotide sequence ID" value="NZ_BAAAEO010000001.1"/>
</dbReference>
<accession>A0ABN1DBC0</accession>
<keyword evidence="3" id="KW-1185">Reference proteome</keyword>
<dbReference type="InterPro" id="IPR014922">
    <property type="entry name" value="YdhG-like"/>
</dbReference>
<reference evidence="2 3" key="1">
    <citation type="journal article" date="2019" name="Int. J. Syst. Evol. Microbiol.">
        <title>The Global Catalogue of Microorganisms (GCM) 10K type strain sequencing project: providing services to taxonomists for standard genome sequencing and annotation.</title>
        <authorList>
            <consortium name="The Broad Institute Genomics Platform"/>
            <consortium name="The Broad Institute Genome Sequencing Center for Infectious Disease"/>
            <person name="Wu L."/>
            <person name="Ma J."/>
        </authorList>
    </citation>
    <scope>NUCLEOTIDE SEQUENCE [LARGE SCALE GENOMIC DNA]</scope>
    <source>
        <strain evidence="2 3">JCM 14331</strain>
    </source>
</reference>
<evidence type="ECO:0000259" key="1">
    <source>
        <dbReference type="Pfam" id="PF08818"/>
    </source>
</evidence>
<feature type="domain" description="YdhG-like" evidence="1">
    <location>
        <begin position="22"/>
        <end position="113"/>
    </location>
</feature>
<evidence type="ECO:0000313" key="3">
    <source>
        <dbReference type="Proteomes" id="UP001501169"/>
    </source>
</evidence>
<dbReference type="Gene3D" id="3.90.1150.200">
    <property type="match status" value="1"/>
</dbReference>
<comment type="caution">
    <text evidence="2">The sequence shown here is derived from an EMBL/GenBank/DDBJ whole genome shotgun (WGS) entry which is preliminary data.</text>
</comment>
<protein>
    <submittedName>
        <fullName evidence="2">DUF1801 domain-containing protein</fullName>
    </submittedName>
</protein>
<evidence type="ECO:0000313" key="2">
    <source>
        <dbReference type="EMBL" id="GAA0539178.1"/>
    </source>
</evidence>
<dbReference type="EMBL" id="BAAAEO010000001">
    <property type="protein sequence ID" value="GAA0539178.1"/>
    <property type="molecule type" value="Genomic_DNA"/>
</dbReference>
<gene>
    <name evidence="2" type="ORF">GCM10009098_03400</name>
</gene>
<name>A0ABN1DBC0_9GAMM</name>
<dbReference type="Pfam" id="PF08818">
    <property type="entry name" value="DUF1801"/>
    <property type="match status" value="1"/>
</dbReference>